<feature type="domain" description="GAF" evidence="2">
    <location>
        <begin position="33"/>
        <end position="169"/>
    </location>
</feature>
<evidence type="ECO:0000313" key="3">
    <source>
        <dbReference type="EMBL" id="MCF4142441.1"/>
    </source>
</evidence>
<name>A0ABS9EQA7_9BACT</name>
<keyword evidence="4" id="KW-1185">Reference proteome</keyword>
<dbReference type="Pfam" id="PF13185">
    <property type="entry name" value="GAF_2"/>
    <property type="match status" value="1"/>
</dbReference>
<dbReference type="InterPro" id="IPR051330">
    <property type="entry name" value="Phosphatase_reg/MetRdx"/>
</dbReference>
<evidence type="ECO:0000313" key="4">
    <source>
        <dbReference type="Proteomes" id="UP001200430"/>
    </source>
</evidence>
<comment type="similarity">
    <text evidence="1">Belongs to the free Met sulfoxide reductase family.</text>
</comment>
<dbReference type="PANTHER" id="PTHR21021">
    <property type="entry name" value="GAF/PUTATIVE CYTOSKELETAL PROTEIN"/>
    <property type="match status" value="1"/>
</dbReference>
<proteinExistence type="inferred from homology"/>
<accession>A0ABS9EQA7</accession>
<dbReference type="Gene3D" id="3.30.450.40">
    <property type="match status" value="1"/>
</dbReference>
<comment type="caution">
    <text evidence="3">The sequence shown here is derived from an EMBL/GenBank/DDBJ whole genome shotgun (WGS) entry which is preliminary data.</text>
</comment>
<dbReference type="InterPro" id="IPR000614">
    <property type="entry name" value="FRMsr_CS"/>
</dbReference>
<dbReference type="SUPFAM" id="SSF55781">
    <property type="entry name" value="GAF domain-like"/>
    <property type="match status" value="1"/>
</dbReference>
<sequence length="169" mass="18577">MSKEILKIETETSEQLYNYVNAKLLGLICEEPDPLANLANAAALLYLLLDDLNWAGFYLMREKENALVLGPFQGKPACTRIPLDKGVCGAAARTGEIQIVPDVELFPGHIACDGASASEIVLPLIREGRVLGVLDLDSPLRKRFSSEDGEGLSKFVETLHKYVAWDDLF</sequence>
<evidence type="ECO:0000256" key="1">
    <source>
        <dbReference type="ARBA" id="ARBA00038454"/>
    </source>
</evidence>
<dbReference type="RefSeq" id="WP_236099168.1">
    <property type="nucleotide sequence ID" value="NZ_JAKGUD010000005.1"/>
</dbReference>
<organism evidence="3 4">
    <name type="scientific">Dethiosulfovibrio marinus</name>
    <dbReference type="NCBI Taxonomy" id="133532"/>
    <lineage>
        <taxon>Bacteria</taxon>
        <taxon>Thermotogati</taxon>
        <taxon>Synergistota</taxon>
        <taxon>Synergistia</taxon>
        <taxon>Synergistales</taxon>
        <taxon>Dethiosulfovibrionaceae</taxon>
        <taxon>Dethiosulfovibrio</taxon>
    </lineage>
</organism>
<dbReference type="Proteomes" id="UP001200430">
    <property type="component" value="Unassembled WGS sequence"/>
</dbReference>
<gene>
    <name evidence="3" type="ORF">L2W38_06405</name>
</gene>
<reference evidence="3 4" key="1">
    <citation type="submission" date="2022-01" db="EMBL/GenBank/DDBJ databases">
        <title>Dethiosulfovibrio faecalis sp. nov., a novel proteolytic, non-sulfur-reducing bacterium isolated from a marine aquaculture solid waste bioreactor.</title>
        <authorList>
            <person name="Grabowski S."/>
            <person name="Apolinario E."/>
            <person name="Schneider N."/>
            <person name="Marshall C.W."/>
            <person name="Sowers K.R."/>
        </authorList>
    </citation>
    <scope>NUCLEOTIDE SEQUENCE [LARGE SCALE GENOMIC DNA]</scope>
    <source>
        <strain evidence="3 4">DSM 12537</strain>
    </source>
</reference>
<evidence type="ECO:0000259" key="2">
    <source>
        <dbReference type="SMART" id="SM00065"/>
    </source>
</evidence>
<dbReference type="PANTHER" id="PTHR21021:SF15">
    <property type="entry name" value="FREE METHIONINE-R-SULFOXIDE REDUCTASE"/>
    <property type="match status" value="1"/>
</dbReference>
<dbReference type="InterPro" id="IPR003018">
    <property type="entry name" value="GAF"/>
</dbReference>
<dbReference type="SMART" id="SM00065">
    <property type="entry name" value="GAF"/>
    <property type="match status" value="1"/>
</dbReference>
<dbReference type="EMBL" id="JAKGUD010000005">
    <property type="protein sequence ID" value="MCF4142441.1"/>
    <property type="molecule type" value="Genomic_DNA"/>
</dbReference>
<dbReference type="PROSITE" id="PS01320">
    <property type="entry name" value="UPF0067"/>
    <property type="match status" value="1"/>
</dbReference>
<dbReference type="InterPro" id="IPR029016">
    <property type="entry name" value="GAF-like_dom_sf"/>
</dbReference>
<protein>
    <submittedName>
        <fullName evidence="3">GAF domain-containing protein</fullName>
    </submittedName>
</protein>